<evidence type="ECO:0000313" key="4">
    <source>
        <dbReference type="RefSeq" id="XP_013400074.1"/>
    </source>
</evidence>
<organism evidence="3 4">
    <name type="scientific">Lingula anatina</name>
    <name type="common">Brachiopod</name>
    <name type="synonym">Lingula unguis</name>
    <dbReference type="NCBI Taxonomy" id="7574"/>
    <lineage>
        <taxon>Eukaryota</taxon>
        <taxon>Metazoa</taxon>
        <taxon>Spiralia</taxon>
        <taxon>Lophotrochozoa</taxon>
        <taxon>Brachiopoda</taxon>
        <taxon>Linguliformea</taxon>
        <taxon>Lingulata</taxon>
        <taxon>Lingulida</taxon>
        <taxon>Linguloidea</taxon>
        <taxon>Lingulidae</taxon>
        <taxon>Lingula</taxon>
    </lineage>
</organism>
<accession>A0A1S3IRC2</accession>
<keyword evidence="2" id="KW-0472">Membrane</keyword>
<feature type="compositionally biased region" description="Polar residues" evidence="1">
    <location>
        <begin position="76"/>
        <end position="91"/>
    </location>
</feature>
<dbReference type="PANTHER" id="PTHR37935">
    <property type="entry name" value="CHROMOSOME UNDETERMINED SCAFFOLD_14, WHOLE GENOME SHOTGUN SEQUENCE"/>
    <property type="match status" value="1"/>
</dbReference>
<dbReference type="Proteomes" id="UP000085678">
    <property type="component" value="Unplaced"/>
</dbReference>
<dbReference type="GeneID" id="106166154"/>
<reference evidence="4" key="1">
    <citation type="submission" date="2025-08" db="UniProtKB">
        <authorList>
            <consortium name="RefSeq"/>
        </authorList>
    </citation>
    <scope>IDENTIFICATION</scope>
    <source>
        <tissue evidence="4">Gonads</tissue>
    </source>
</reference>
<name>A0A1S3IRC2_LINAN</name>
<dbReference type="AlphaFoldDB" id="A0A1S3IRC2"/>
<proteinExistence type="predicted"/>
<dbReference type="InParanoid" id="A0A1S3IRC2"/>
<sequence>MNVVRKSSFLLDQNVQYLIKSSRCGVACLQSHPYRKIIFCNREIMLWPRYLNKGQFDGSSLRRPAQLCHHPFTRVQRYSQRSGPDQDQQSQHGEHGHYSRIMERLVTIENDTRLYGYSTLRIGGAVVILTGIAVYLFREQIRENVADEVSQVTTRSLSDENVQNKAQDLALALLNEILTDKNIQDLSVVFLQNVFGQPGTQETASKLLEDVLTDSTVQANLTEVFKTILVSAFGDSNFRENLAQNLDPLLRHESVIYGVQQLFIELFKSKTVQEEAAKFLSEVITKDIVVEQATKLGKAATNNIVKDTEVQQEVGNALWSSAGYALTPSFLGSKTKAT</sequence>
<protein>
    <submittedName>
        <fullName evidence="4">Uncharacterized protein LOC106166154</fullName>
    </submittedName>
</protein>
<keyword evidence="2" id="KW-0812">Transmembrane</keyword>
<dbReference type="OrthoDB" id="276540at2759"/>
<dbReference type="PANTHER" id="PTHR37935:SF1">
    <property type="entry name" value="CHROMOSOME UNDETERMINED SCAFFOLD_14, WHOLE GENOME SHOTGUN SEQUENCE"/>
    <property type="match status" value="1"/>
</dbReference>
<feature type="transmembrane region" description="Helical" evidence="2">
    <location>
        <begin position="114"/>
        <end position="137"/>
    </location>
</feature>
<feature type="region of interest" description="Disordered" evidence="1">
    <location>
        <begin position="76"/>
        <end position="96"/>
    </location>
</feature>
<dbReference type="RefSeq" id="XP_013400074.1">
    <property type="nucleotide sequence ID" value="XM_013544620.2"/>
</dbReference>
<evidence type="ECO:0000256" key="1">
    <source>
        <dbReference type="SAM" id="MobiDB-lite"/>
    </source>
</evidence>
<keyword evidence="3" id="KW-1185">Reference proteome</keyword>
<keyword evidence="2" id="KW-1133">Transmembrane helix</keyword>
<gene>
    <name evidence="4" type="primary">LOC106166154</name>
</gene>
<dbReference type="KEGG" id="lak:106166154"/>
<evidence type="ECO:0000313" key="3">
    <source>
        <dbReference type="Proteomes" id="UP000085678"/>
    </source>
</evidence>
<evidence type="ECO:0000256" key="2">
    <source>
        <dbReference type="SAM" id="Phobius"/>
    </source>
</evidence>